<sequence length="203" mass="22536">MNLIVNNHSILIYNGINLVRQILKQEIVEATVLPNQQIIRFEFNGTKYSDFDIDFNTVKTINEKSFDASITSSATYGNLTVQPSLTFPAFVKELQTHVEIMIQSDSVSASTPTSTYAKRVITITGYTANGTTLNTTAVSGGTWTATGTVDFVSSSNFNDERRVKVLINNRYAMKPDDIVYLSNTTFIINIDLDAGDKITIWTL</sequence>
<reference evidence="1 2" key="1">
    <citation type="journal article" date="2019" name="Arch. Virol.">
        <title>A novel jumbo Tenacibaculum maritimum lytic phage with head-fiber-like appendages.</title>
        <authorList>
            <person name="Kawato Y."/>
            <person name="Istiqomah I."/>
            <person name="Gaafar A.Y."/>
            <person name="Hanaoka M."/>
            <person name="Ishimaru K."/>
            <person name="Yasuike M."/>
            <person name="Nishiki I."/>
            <person name="Nakamura Y."/>
            <person name="Fujiwara A."/>
            <person name="Nakai T."/>
        </authorList>
    </citation>
    <scope>NUCLEOTIDE SEQUENCE [LARGE SCALE GENOMIC DNA]</scope>
    <source>
        <strain evidence="1 2">PTm5</strain>
    </source>
</reference>
<proteinExistence type="predicted"/>
<evidence type="ECO:0000313" key="2">
    <source>
        <dbReference type="Proteomes" id="UP000424080"/>
    </source>
</evidence>
<evidence type="ECO:0000313" key="1">
    <source>
        <dbReference type="EMBL" id="BBI90947.1"/>
    </source>
</evidence>
<name>A0A5S9BZH3_9CAUD</name>
<dbReference type="EMBL" id="AP019525">
    <property type="protein sequence ID" value="BBI90947.1"/>
    <property type="molecule type" value="Genomic_DNA"/>
</dbReference>
<dbReference type="Proteomes" id="UP000424080">
    <property type="component" value="Segment"/>
</dbReference>
<organism evidence="1 2">
    <name type="scientific">Tenacibaculum phage PTm5</name>
    <dbReference type="NCBI Taxonomy" id="2547426"/>
    <lineage>
        <taxon>Viruses</taxon>
        <taxon>Duplodnaviria</taxon>
        <taxon>Heunggongvirae</taxon>
        <taxon>Uroviricota</taxon>
        <taxon>Caudoviricetes</taxon>
        <taxon>Shirahamavirus</taxon>
        <taxon>Shirahamavirus PTm1</taxon>
    </lineage>
</organism>
<protein>
    <submittedName>
        <fullName evidence="1">Uncharacterized protein</fullName>
    </submittedName>
</protein>
<accession>A0A5S9BZH3</accession>